<evidence type="ECO:0000313" key="2">
    <source>
        <dbReference type="Proteomes" id="UP000054359"/>
    </source>
</evidence>
<dbReference type="STRING" id="407821.A0A087USX3"/>
<keyword evidence="2" id="KW-1185">Reference proteome</keyword>
<reference evidence="1 2" key="1">
    <citation type="submission" date="2013-11" db="EMBL/GenBank/DDBJ databases">
        <title>Genome sequencing of Stegodyphus mimosarum.</title>
        <authorList>
            <person name="Bechsgaard J."/>
        </authorList>
    </citation>
    <scope>NUCLEOTIDE SEQUENCE [LARGE SCALE GENOMIC DNA]</scope>
</reference>
<accession>A0A087USX3</accession>
<sequence length="35" mass="3796">MASSTLCNLLLEFSPSKEPILECGAVELLCGLTRR</sequence>
<evidence type="ECO:0000313" key="1">
    <source>
        <dbReference type="EMBL" id="KFM80462.1"/>
    </source>
</evidence>
<name>A0A087USX3_STEMI</name>
<dbReference type="AlphaFoldDB" id="A0A087USX3"/>
<dbReference type="OrthoDB" id="5559898at2759"/>
<dbReference type="EMBL" id="KK121426">
    <property type="protein sequence ID" value="KFM80462.1"/>
    <property type="molecule type" value="Genomic_DNA"/>
</dbReference>
<dbReference type="Proteomes" id="UP000054359">
    <property type="component" value="Unassembled WGS sequence"/>
</dbReference>
<feature type="non-terminal residue" evidence="1">
    <location>
        <position position="35"/>
    </location>
</feature>
<protein>
    <submittedName>
        <fullName evidence="1">Armadillo repeat-containing protein 8</fullName>
    </submittedName>
</protein>
<organism evidence="1 2">
    <name type="scientific">Stegodyphus mimosarum</name>
    <name type="common">African social velvet spider</name>
    <dbReference type="NCBI Taxonomy" id="407821"/>
    <lineage>
        <taxon>Eukaryota</taxon>
        <taxon>Metazoa</taxon>
        <taxon>Ecdysozoa</taxon>
        <taxon>Arthropoda</taxon>
        <taxon>Chelicerata</taxon>
        <taxon>Arachnida</taxon>
        <taxon>Araneae</taxon>
        <taxon>Araneomorphae</taxon>
        <taxon>Entelegynae</taxon>
        <taxon>Eresoidea</taxon>
        <taxon>Eresidae</taxon>
        <taxon>Stegodyphus</taxon>
    </lineage>
</organism>
<gene>
    <name evidence="1" type="ORF">X975_25264</name>
</gene>
<proteinExistence type="predicted"/>